<accession>A0A484MXH4</accession>
<evidence type="ECO:0000256" key="1">
    <source>
        <dbReference type="ARBA" id="ARBA00022448"/>
    </source>
</evidence>
<evidence type="ECO:0000256" key="5">
    <source>
        <dbReference type="ARBA" id="ARBA00022989"/>
    </source>
</evidence>
<dbReference type="EMBL" id="OOIL02004817">
    <property type="protein sequence ID" value="VFQ93249.1"/>
    <property type="molecule type" value="Genomic_DNA"/>
</dbReference>
<dbReference type="SUPFAM" id="SSF90123">
    <property type="entry name" value="ABC transporter transmembrane region"/>
    <property type="match status" value="1"/>
</dbReference>
<dbReference type="GO" id="GO:0005524">
    <property type="term" value="F:ATP binding"/>
    <property type="evidence" value="ECO:0007669"/>
    <property type="project" value="UniProtKB-KW"/>
</dbReference>
<dbReference type="Gene3D" id="1.20.1560.10">
    <property type="entry name" value="ABC transporter type 1, transmembrane domain"/>
    <property type="match status" value="1"/>
</dbReference>
<keyword evidence="5" id="KW-1133">Transmembrane helix</keyword>
<evidence type="ECO:0000256" key="2">
    <source>
        <dbReference type="ARBA" id="ARBA00022692"/>
    </source>
</evidence>
<proteinExistence type="predicted"/>
<keyword evidence="4" id="KW-0067">ATP-binding</keyword>
<name>A0A484MXH4_9ASTE</name>
<dbReference type="GO" id="GO:0016020">
    <property type="term" value="C:membrane"/>
    <property type="evidence" value="ECO:0007669"/>
    <property type="project" value="InterPro"/>
</dbReference>
<dbReference type="GO" id="GO:0140359">
    <property type="term" value="F:ABC-type transporter activity"/>
    <property type="evidence" value="ECO:0007669"/>
    <property type="project" value="InterPro"/>
</dbReference>
<gene>
    <name evidence="8" type="ORF">CCAM_LOCUS35025</name>
</gene>
<dbReference type="Proteomes" id="UP000595140">
    <property type="component" value="Unassembled WGS sequence"/>
</dbReference>
<dbReference type="PANTHER" id="PTHR24223">
    <property type="entry name" value="ATP-BINDING CASSETTE SUB-FAMILY C"/>
    <property type="match status" value="1"/>
</dbReference>
<feature type="domain" description="ABC transmembrane type-1" evidence="7">
    <location>
        <begin position="88"/>
        <end position="209"/>
    </location>
</feature>
<reference evidence="8 9" key="1">
    <citation type="submission" date="2018-04" db="EMBL/GenBank/DDBJ databases">
        <authorList>
            <person name="Vogel A."/>
        </authorList>
    </citation>
    <scope>NUCLEOTIDE SEQUENCE [LARGE SCALE GENOMIC DNA]</scope>
</reference>
<organism evidence="8 9">
    <name type="scientific">Cuscuta campestris</name>
    <dbReference type="NCBI Taxonomy" id="132261"/>
    <lineage>
        <taxon>Eukaryota</taxon>
        <taxon>Viridiplantae</taxon>
        <taxon>Streptophyta</taxon>
        <taxon>Embryophyta</taxon>
        <taxon>Tracheophyta</taxon>
        <taxon>Spermatophyta</taxon>
        <taxon>Magnoliopsida</taxon>
        <taxon>eudicotyledons</taxon>
        <taxon>Gunneridae</taxon>
        <taxon>Pentapetalae</taxon>
        <taxon>asterids</taxon>
        <taxon>lamiids</taxon>
        <taxon>Solanales</taxon>
        <taxon>Convolvulaceae</taxon>
        <taxon>Cuscuteae</taxon>
        <taxon>Cuscuta</taxon>
        <taxon>Cuscuta subgen. Grammica</taxon>
        <taxon>Cuscuta sect. Cleistogrammica</taxon>
    </lineage>
</organism>
<evidence type="ECO:0000256" key="4">
    <source>
        <dbReference type="ARBA" id="ARBA00022840"/>
    </source>
</evidence>
<evidence type="ECO:0000313" key="9">
    <source>
        <dbReference type="Proteomes" id="UP000595140"/>
    </source>
</evidence>
<dbReference type="InterPro" id="IPR011527">
    <property type="entry name" value="ABC1_TM_dom"/>
</dbReference>
<dbReference type="AlphaFoldDB" id="A0A484MXH4"/>
<dbReference type="PANTHER" id="PTHR24223:SF222">
    <property type="entry name" value="OS01G0902100 PROTEIN"/>
    <property type="match status" value="1"/>
</dbReference>
<evidence type="ECO:0000256" key="3">
    <source>
        <dbReference type="ARBA" id="ARBA00022741"/>
    </source>
</evidence>
<keyword evidence="1" id="KW-0813">Transport</keyword>
<keyword evidence="3" id="KW-0547">Nucleotide-binding</keyword>
<evidence type="ECO:0000313" key="8">
    <source>
        <dbReference type="EMBL" id="VFQ93249.1"/>
    </source>
</evidence>
<dbReference type="OrthoDB" id="1725334at2759"/>
<keyword evidence="9" id="KW-1185">Reference proteome</keyword>
<evidence type="ECO:0000259" key="7">
    <source>
        <dbReference type="PROSITE" id="PS50929"/>
    </source>
</evidence>
<evidence type="ECO:0000256" key="6">
    <source>
        <dbReference type="ARBA" id="ARBA00023136"/>
    </source>
</evidence>
<keyword evidence="2" id="KW-0812">Transmembrane</keyword>
<protein>
    <recommendedName>
        <fullName evidence="7">ABC transmembrane type-1 domain-containing protein</fullName>
    </recommendedName>
</protein>
<dbReference type="PROSITE" id="PS50929">
    <property type="entry name" value="ABC_TM1F"/>
    <property type="match status" value="1"/>
</dbReference>
<dbReference type="InterPro" id="IPR050173">
    <property type="entry name" value="ABC_transporter_C-like"/>
</dbReference>
<sequence length="305" mass="35258">MGGLCCLFSGGSFQRAGIRSHAMFMWLNPMFKKGSDEKLRLKHIPLIPEMDTADYASSLLEDAFRVQKTPSLPSAILQAVRWPLAVNAVFAGVNTIASYTCLLLITSFVKFLSEKCDNPNYLHRGLLHAFVFFFAKTMESLSQRQWYFGAHRIGIRIRAALMALTYKKSLLIKHDIKSNGKVINFLNVDVERIGDFFWHIHGIWLLPVQGTRIHAHLKSPEKKRFENQIVEDGVFGIRNVFVHDNYLSWKTTLYKSLLVFVGDRKRNPDQRRKLNSFEIRFKQFNILITFSLMNFYMVSEQVLNS</sequence>
<keyword evidence="6" id="KW-0472">Membrane</keyword>
<dbReference type="InterPro" id="IPR036640">
    <property type="entry name" value="ABC1_TM_sf"/>
</dbReference>